<dbReference type="EMBL" id="CM017324">
    <property type="protein sequence ID" value="KAE8037036.1"/>
    <property type="molecule type" value="Genomic_DNA"/>
</dbReference>
<gene>
    <name evidence="1" type="ORF">FH972_009662</name>
</gene>
<dbReference type="Proteomes" id="UP000327013">
    <property type="component" value="Chromosome 4"/>
</dbReference>
<organism evidence="1 2">
    <name type="scientific">Carpinus fangiana</name>
    <dbReference type="NCBI Taxonomy" id="176857"/>
    <lineage>
        <taxon>Eukaryota</taxon>
        <taxon>Viridiplantae</taxon>
        <taxon>Streptophyta</taxon>
        <taxon>Embryophyta</taxon>
        <taxon>Tracheophyta</taxon>
        <taxon>Spermatophyta</taxon>
        <taxon>Magnoliopsida</taxon>
        <taxon>eudicotyledons</taxon>
        <taxon>Gunneridae</taxon>
        <taxon>Pentapetalae</taxon>
        <taxon>rosids</taxon>
        <taxon>fabids</taxon>
        <taxon>Fagales</taxon>
        <taxon>Betulaceae</taxon>
        <taxon>Carpinus</taxon>
    </lineage>
</organism>
<sequence>MKLATVNLELNIDMEQILSKDIIHSRVGTGAILGFDPGMSSTHRYPHGIFQGSLPSIPTTTPKFLAYQVFIARFMDITP</sequence>
<proteinExistence type="predicted"/>
<keyword evidence="2" id="KW-1185">Reference proteome</keyword>
<dbReference type="AlphaFoldDB" id="A0A660KSW3"/>
<dbReference type="OrthoDB" id="1635279at2759"/>
<evidence type="ECO:0000313" key="1">
    <source>
        <dbReference type="EMBL" id="KAE8037036.1"/>
    </source>
</evidence>
<reference evidence="1 2" key="1">
    <citation type="submission" date="2019-06" db="EMBL/GenBank/DDBJ databases">
        <title>A chromosomal-level reference genome of Carpinus fangiana (Coryloideae, Betulaceae).</title>
        <authorList>
            <person name="Yang X."/>
            <person name="Wang Z."/>
            <person name="Zhang L."/>
            <person name="Hao G."/>
            <person name="Liu J."/>
            <person name="Yang Y."/>
        </authorList>
    </citation>
    <scope>NUCLEOTIDE SEQUENCE [LARGE SCALE GENOMIC DNA]</scope>
    <source>
        <strain evidence="1">Cfa_2016G</strain>
        <tissue evidence="1">Leaf</tissue>
    </source>
</reference>
<evidence type="ECO:0000313" key="2">
    <source>
        <dbReference type="Proteomes" id="UP000327013"/>
    </source>
</evidence>
<name>A0A660KSW3_9ROSI</name>
<accession>A0A660KSW3</accession>
<protein>
    <submittedName>
        <fullName evidence="1">Uncharacterized protein</fullName>
    </submittedName>
</protein>